<dbReference type="EMBL" id="JBHMEW010000067">
    <property type="protein sequence ID" value="MFB9213212.1"/>
    <property type="molecule type" value="Genomic_DNA"/>
</dbReference>
<name>A0ABV5J8P3_9BACT</name>
<dbReference type="RefSeq" id="WP_290248750.1">
    <property type="nucleotide sequence ID" value="NZ_JAUFQT010000001.1"/>
</dbReference>
<evidence type="ECO:0000313" key="2">
    <source>
        <dbReference type="EMBL" id="MFB9213212.1"/>
    </source>
</evidence>
<reference evidence="2 3" key="1">
    <citation type="submission" date="2024-09" db="EMBL/GenBank/DDBJ databases">
        <authorList>
            <person name="Sun Q."/>
            <person name="Mori K."/>
        </authorList>
    </citation>
    <scope>NUCLEOTIDE SEQUENCE [LARGE SCALE GENOMIC DNA]</scope>
    <source>
        <strain evidence="2 3">CECT 7682</strain>
    </source>
</reference>
<sequence length="403" mass="46928">MKLKIYPISILIFFLALWSAQAQTDSMTISLEQALKNSLLKSIKLKTDSLDNQLGTKLHDLDQKIQMLDKSLNQTSSETQKIEKLIERVKLIEDFQHAEKEAELNIYQGNYQSAMINLVSMERELRPLILFGATRDFFQTLNSVGNPTQYPGFNDWYKGFQSYVKENKEDSPALSVVSNLINLTGDLSAGTPIFGTFSQALFMGMSNYIEDIGNGRRHRELRNQSQEMFELVTVLGQYTHDKNLIETEWEAIDTELEELKRIYEQNLKKNLDILGISKKEFEKRYSDENDANLRYEYLNDLTKTISNKVRAERDQNPKNWKNTFHNEMAEIQSLKIRFGGITFRISENINKYNELIKKYKESKHIGPRIIELESKLISLQNSFDKAFKPLEYINSANKMYKVY</sequence>
<evidence type="ECO:0000256" key="1">
    <source>
        <dbReference type="SAM" id="SignalP"/>
    </source>
</evidence>
<organism evidence="2 3">
    <name type="scientific">Echinicola jeungdonensis</name>
    <dbReference type="NCBI Taxonomy" id="709343"/>
    <lineage>
        <taxon>Bacteria</taxon>
        <taxon>Pseudomonadati</taxon>
        <taxon>Bacteroidota</taxon>
        <taxon>Cytophagia</taxon>
        <taxon>Cytophagales</taxon>
        <taxon>Cyclobacteriaceae</taxon>
        <taxon>Echinicola</taxon>
    </lineage>
</organism>
<protein>
    <submittedName>
        <fullName evidence="2">Uncharacterized protein</fullName>
    </submittedName>
</protein>
<keyword evidence="3" id="KW-1185">Reference proteome</keyword>
<evidence type="ECO:0000313" key="3">
    <source>
        <dbReference type="Proteomes" id="UP001589654"/>
    </source>
</evidence>
<comment type="caution">
    <text evidence="2">The sequence shown here is derived from an EMBL/GenBank/DDBJ whole genome shotgun (WGS) entry which is preliminary data.</text>
</comment>
<gene>
    <name evidence="2" type="ORF">ACFFUR_15455</name>
</gene>
<dbReference type="Proteomes" id="UP001589654">
    <property type="component" value="Unassembled WGS sequence"/>
</dbReference>
<feature type="signal peptide" evidence="1">
    <location>
        <begin position="1"/>
        <end position="22"/>
    </location>
</feature>
<keyword evidence="1" id="KW-0732">Signal</keyword>
<accession>A0ABV5J8P3</accession>
<feature type="chain" id="PRO_5047144688" evidence="1">
    <location>
        <begin position="23"/>
        <end position="403"/>
    </location>
</feature>
<proteinExistence type="predicted"/>